<feature type="transmembrane region" description="Helical" evidence="6">
    <location>
        <begin position="452"/>
        <end position="471"/>
    </location>
</feature>
<evidence type="ECO:0000256" key="2">
    <source>
        <dbReference type="ARBA" id="ARBA00022692"/>
    </source>
</evidence>
<organism evidence="8 9">
    <name type="scientific">Homarus americanus</name>
    <name type="common">American lobster</name>
    <dbReference type="NCBI Taxonomy" id="6706"/>
    <lineage>
        <taxon>Eukaryota</taxon>
        <taxon>Metazoa</taxon>
        <taxon>Ecdysozoa</taxon>
        <taxon>Arthropoda</taxon>
        <taxon>Crustacea</taxon>
        <taxon>Multicrustacea</taxon>
        <taxon>Malacostraca</taxon>
        <taxon>Eumalacostraca</taxon>
        <taxon>Eucarida</taxon>
        <taxon>Decapoda</taxon>
        <taxon>Pleocyemata</taxon>
        <taxon>Astacidea</taxon>
        <taxon>Nephropoidea</taxon>
        <taxon>Nephropidae</taxon>
        <taxon>Homarus</taxon>
    </lineage>
</organism>
<keyword evidence="2 6" id="KW-0812">Transmembrane</keyword>
<comment type="subcellular location">
    <subcellularLocation>
        <location evidence="1">Membrane</location>
        <topology evidence="1">Multi-pass membrane protein</topology>
    </subcellularLocation>
</comment>
<dbReference type="AlphaFoldDB" id="A0A8J5T0J8"/>
<dbReference type="PANTHER" id="PTHR24064">
    <property type="entry name" value="SOLUTE CARRIER FAMILY 22 MEMBER"/>
    <property type="match status" value="1"/>
</dbReference>
<dbReference type="InterPro" id="IPR020846">
    <property type="entry name" value="MFS_dom"/>
</dbReference>
<feature type="transmembrane region" description="Helical" evidence="6">
    <location>
        <begin position="145"/>
        <end position="164"/>
    </location>
</feature>
<evidence type="ECO:0000256" key="5">
    <source>
        <dbReference type="SAM" id="MobiDB-lite"/>
    </source>
</evidence>
<evidence type="ECO:0000256" key="3">
    <source>
        <dbReference type="ARBA" id="ARBA00022989"/>
    </source>
</evidence>
<dbReference type="Proteomes" id="UP000747542">
    <property type="component" value="Unassembled WGS sequence"/>
</dbReference>
<feature type="transmembrane region" description="Helical" evidence="6">
    <location>
        <begin position="477"/>
        <end position="500"/>
    </location>
</feature>
<evidence type="ECO:0000256" key="4">
    <source>
        <dbReference type="ARBA" id="ARBA00023136"/>
    </source>
</evidence>
<dbReference type="EMBL" id="JAHLQT010012015">
    <property type="protein sequence ID" value="KAG7171616.1"/>
    <property type="molecule type" value="Genomic_DNA"/>
</dbReference>
<keyword evidence="3 6" id="KW-1133">Transmembrane helix</keyword>
<evidence type="ECO:0000313" key="8">
    <source>
        <dbReference type="EMBL" id="KAG7171616.1"/>
    </source>
</evidence>
<feature type="domain" description="Major facilitator superfamily (MFS) profile" evidence="7">
    <location>
        <begin position="87"/>
        <end position="505"/>
    </location>
</feature>
<feature type="transmembrane region" description="Helical" evidence="6">
    <location>
        <begin position="258"/>
        <end position="277"/>
    </location>
</feature>
<dbReference type="InterPro" id="IPR036259">
    <property type="entry name" value="MFS_trans_sf"/>
</dbReference>
<evidence type="ECO:0000259" key="7">
    <source>
        <dbReference type="PROSITE" id="PS50850"/>
    </source>
</evidence>
<keyword evidence="9" id="KW-1185">Reference proteome</keyword>
<keyword evidence="4 6" id="KW-0472">Membrane</keyword>
<dbReference type="SUPFAM" id="SSF103473">
    <property type="entry name" value="MFS general substrate transporter"/>
    <property type="match status" value="1"/>
</dbReference>
<comment type="caution">
    <text evidence="8">The sequence shown here is derived from an EMBL/GenBank/DDBJ whole genome shotgun (WGS) entry which is preliminary data.</text>
</comment>
<dbReference type="InterPro" id="IPR005828">
    <property type="entry name" value="MFS_sugar_transport-like"/>
</dbReference>
<gene>
    <name evidence="8" type="ORF">Hamer_G014754</name>
</gene>
<protein>
    <submittedName>
        <fullName evidence="8">Solute carrier family 22 member 6-A-like 1</fullName>
    </submittedName>
</protein>
<feature type="transmembrane region" description="Helical" evidence="6">
    <location>
        <begin position="21"/>
        <end position="40"/>
    </location>
</feature>
<dbReference type="Pfam" id="PF00083">
    <property type="entry name" value="Sugar_tr"/>
    <property type="match status" value="1"/>
</dbReference>
<feature type="transmembrane region" description="Helical" evidence="6">
    <location>
        <begin position="420"/>
        <end position="440"/>
    </location>
</feature>
<dbReference type="GO" id="GO:0016020">
    <property type="term" value="C:membrane"/>
    <property type="evidence" value="ECO:0007669"/>
    <property type="project" value="UniProtKB-SubCell"/>
</dbReference>
<accession>A0A8J5T0J8</accession>
<feature type="transmembrane region" description="Helical" evidence="6">
    <location>
        <begin position="230"/>
        <end position="251"/>
    </location>
</feature>
<proteinExistence type="predicted"/>
<dbReference type="PROSITE" id="PS50850">
    <property type="entry name" value="MFS"/>
    <property type="match status" value="1"/>
</dbReference>
<name>A0A8J5T0J8_HOMAM</name>
<evidence type="ECO:0000313" key="9">
    <source>
        <dbReference type="Proteomes" id="UP000747542"/>
    </source>
</evidence>
<evidence type="ECO:0000256" key="6">
    <source>
        <dbReference type="SAM" id="Phobius"/>
    </source>
</evidence>
<evidence type="ECO:0000256" key="1">
    <source>
        <dbReference type="ARBA" id="ARBA00004141"/>
    </source>
</evidence>
<reference evidence="8" key="1">
    <citation type="journal article" date="2021" name="Sci. Adv.">
        <title>The American lobster genome reveals insights on longevity, neural, and immune adaptations.</title>
        <authorList>
            <person name="Polinski J.M."/>
            <person name="Zimin A.V."/>
            <person name="Clark K.F."/>
            <person name="Kohn A.B."/>
            <person name="Sadowski N."/>
            <person name="Timp W."/>
            <person name="Ptitsyn A."/>
            <person name="Khanna P."/>
            <person name="Romanova D.Y."/>
            <person name="Williams P."/>
            <person name="Greenwood S.J."/>
            <person name="Moroz L.L."/>
            <person name="Walt D.R."/>
            <person name="Bodnar A.G."/>
        </authorList>
    </citation>
    <scope>NUCLEOTIDE SEQUENCE</scope>
    <source>
        <strain evidence="8">GMGI-L3</strain>
    </source>
</reference>
<feature type="region of interest" description="Disordered" evidence="5">
    <location>
        <begin position="510"/>
        <end position="540"/>
    </location>
</feature>
<dbReference type="Gene3D" id="1.20.1250.20">
    <property type="entry name" value="MFS general substrate transporter like domains"/>
    <property type="match status" value="1"/>
</dbReference>
<feature type="transmembrane region" description="Helical" evidence="6">
    <location>
        <begin position="392"/>
        <end position="414"/>
    </location>
</feature>
<sequence>MSEEDGFDHLLSKVGFGRWQLLMISTSLFMTMVLPIHMVGSPLISAPVSFRCFADATSDDGFQPSFERVNSSSSNSSDYYNSICLNHTIPVTVATLEATTNSNSSTRRRTNLPSCPFIKYDSSIFTSTVISEYDLVCERMSLQPYYQMVFNIGGILGSFIGGHIGDRWGRKKAVQIGALGNILAVLGMVFVPSYPFILLMRLLNGCSCIGVLIPTWSLILESTPSNIRSLVGMLGGLPYSVCVIAFAGVSYYIRTWQYLLLVCSSPVTLLLPLSFIVNESPRWLVQNGRAKEATKILERAVKQNKVKLSDNLETIINKIIEAGTKPSQQNENQDDQKSALSEVRAGLNQLWLYIRSPGMRAILLATSLLWFIHCGFYLGITINANNFTRRIIVGMGLFVGGILILLDLLVPVYYSWLKWVLVMGGFLLVAGSFQVNFVYAPELFPTETRTRGFAFVNMIGSLGFICAPLVTDILGQHTWWGSSVVFGCSGILGSLMLIFLPETNHQPLPETLQDVEDRRRAAKNKSKKSGVENEAYQNSE</sequence>
<dbReference type="GO" id="GO:0022857">
    <property type="term" value="F:transmembrane transporter activity"/>
    <property type="evidence" value="ECO:0007669"/>
    <property type="project" value="InterPro"/>
</dbReference>
<feature type="transmembrane region" description="Helical" evidence="6">
    <location>
        <begin position="176"/>
        <end position="197"/>
    </location>
</feature>
<feature type="transmembrane region" description="Helical" evidence="6">
    <location>
        <begin position="361"/>
        <end position="380"/>
    </location>
</feature>